<dbReference type="STRING" id="2903.R1E0P8"/>
<dbReference type="eggNOG" id="KOG1028">
    <property type="taxonomic scope" value="Eukaryota"/>
</dbReference>
<keyword evidence="1" id="KW-0479">Metal-binding</keyword>
<dbReference type="HOGENOM" id="CLU_062978_0_0_1"/>
<evidence type="ECO:0000313" key="4">
    <source>
        <dbReference type="EnsemblProtists" id="EOD40957"/>
    </source>
</evidence>
<dbReference type="GeneID" id="17286228"/>
<keyword evidence="2" id="KW-0106">Calcium</keyword>
<feature type="domain" description="C2" evidence="3">
    <location>
        <begin position="125"/>
        <end position="230"/>
    </location>
</feature>
<evidence type="ECO:0000256" key="2">
    <source>
        <dbReference type="ARBA" id="ARBA00022837"/>
    </source>
</evidence>
<dbReference type="GO" id="GO:0005509">
    <property type="term" value="F:calcium ion binding"/>
    <property type="evidence" value="ECO:0007669"/>
    <property type="project" value="TreeGrafter"/>
</dbReference>
<dbReference type="Pfam" id="PF00168">
    <property type="entry name" value="C2"/>
    <property type="match status" value="2"/>
</dbReference>
<dbReference type="PRINTS" id="PR00360">
    <property type="entry name" value="C2DOMAIN"/>
</dbReference>
<evidence type="ECO:0000259" key="3">
    <source>
        <dbReference type="PROSITE" id="PS50004"/>
    </source>
</evidence>
<dbReference type="KEGG" id="ehx:EMIHUDRAFT_46307"/>
<feature type="domain" description="C2" evidence="3">
    <location>
        <begin position="1"/>
        <end position="98"/>
    </location>
</feature>
<dbReference type="PANTHER" id="PTHR45911:SF4">
    <property type="entry name" value="MULTIPLE C2 AND TRANSMEMBRANE DOMAIN-CONTAINING PROTEIN"/>
    <property type="match status" value="1"/>
</dbReference>
<dbReference type="SUPFAM" id="SSF49562">
    <property type="entry name" value="C2 domain (Calcium/lipid-binding domain, CaLB)"/>
    <property type="match status" value="2"/>
</dbReference>
<accession>A0A0D3KYX2</accession>
<dbReference type="CDD" id="cd00030">
    <property type="entry name" value="C2"/>
    <property type="match status" value="2"/>
</dbReference>
<dbReference type="PROSITE" id="PS50004">
    <property type="entry name" value="C2"/>
    <property type="match status" value="2"/>
</dbReference>
<dbReference type="SMART" id="SM00239">
    <property type="entry name" value="C2"/>
    <property type="match status" value="2"/>
</dbReference>
<dbReference type="GO" id="GO:0016020">
    <property type="term" value="C:membrane"/>
    <property type="evidence" value="ECO:0007669"/>
    <property type="project" value="TreeGrafter"/>
</dbReference>
<proteinExistence type="predicted"/>
<dbReference type="PaxDb" id="2903-EOD40957"/>
<evidence type="ECO:0000256" key="1">
    <source>
        <dbReference type="ARBA" id="ARBA00022723"/>
    </source>
</evidence>
<dbReference type="RefSeq" id="XP_005793386.1">
    <property type="nucleotide sequence ID" value="XM_005793329.1"/>
</dbReference>
<reference evidence="4" key="2">
    <citation type="submission" date="2024-10" db="UniProtKB">
        <authorList>
            <consortium name="EnsemblProtists"/>
        </authorList>
    </citation>
    <scope>IDENTIFICATION</scope>
</reference>
<dbReference type="Gene3D" id="2.60.40.150">
    <property type="entry name" value="C2 domain"/>
    <property type="match status" value="2"/>
</dbReference>
<reference evidence="5" key="1">
    <citation type="journal article" date="2013" name="Nature">
        <title>Pan genome of the phytoplankton Emiliania underpins its global distribution.</title>
        <authorList>
            <person name="Read B.A."/>
            <person name="Kegel J."/>
            <person name="Klute M.J."/>
            <person name="Kuo A."/>
            <person name="Lefebvre S.C."/>
            <person name="Maumus F."/>
            <person name="Mayer C."/>
            <person name="Miller J."/>
            <person name="Monier A."/>
            <person name="Salamov A."/>
            <person name="Young J."/>
            <person name="Aguilar M."/>
            <person name="Claverie J.M."/>
            <person name="Frickenhaus S."/>
            <person name="Gonzalez K."/>
            <person name="Herman E.K."/>
            <person name="Lin Y.C."/>
            <person name="Napier J."/>
            <person name="Ogata H."/>
            <person name="Sarno A.F."/>
            <person name="Shmutz J."/>
            <person name="Schroeder D."/>
            <person name="de Vargas C."/>
            <person name="Verret F."/>
            <person name="von Dassow P."/>
            <person name="Valentin K."/>
            <person name="Van de Peer Y."/>
            <person name="Wheeler G."/>
            <person name="Dacks J.B."/>
            <person name="Delwiche C.F."/>
            <person name="Dyhrman S.T."/>
            <person name="Glockner G."/>
            <person name="John U."/>
            <person name="Richards T."/>
            <person name="Worden A.Z."/>
            <person name="Zhang X."/>
            <person name="Grigoriev I.V."/>
            <person name="Allen A.E."/>
            <person name="Bidle K."/>
            <person name="Borodovsky M."/>
            <person name="Bowler C."/>
            <person name="Brownlee C."/>
            <person name="Cock J.M."/>
            <person name="Elias M."/>
            <person name="Gladyshev V.N."/>
            <person name="Groth M."/>
            <person name="Guda C."/>
            <person name="Hadaegh A."/>
            <person name="Iglesias-Rodriguez M.D."/>
            <person name="Jenkins J."/>
            <person name="Jones B.M."/>
            <person name="Lawson T."/>
            <person name="Leese F."/>
            <person name="Lindquist E."/>
            <person name="Lobanov A."/>
            <person name="Lomsadze A."/>
            <person name="Malik S.B."/>
            <person name="Marsh M.E."/>
            <person name="Mackinder L."/>
            <person name="Mock T."/>
            <person name="Mueller-Roeber B."/>
            <person name="Pagarete A."/>
            <person name="Parker M."/>
            <person name="Probert I."/>
            <person name="Quesneville H."/>
            <person name="Raines C."/>
            <person name="Rensing S.A."/>
            <person name="Riano-Pachon D.M."/>
            <person name="Richier S."/>
            <person name="Rokitta S."/>
            <person name="Shiraiwa Y."/>
            <person name="Soanes D.M."/>
            <person name="van der Giezen M."/>
            <person name="Wahlund T.M."/>
            <person name="Williams B."/>
            <person name="Wilson W."/>
            <person name="Wolfe G."/>
            <person name="Wurch L.L."/>
        </authorList>
    </citation>
    <scope>NUCLEOTIDE SEQUENCE</scope>
</reference>
<dbReference type="Proteomes" id="UP000013827">
    <property type="component" value="Unassembled WGS sequence"/>
</dbReference>
<evidence type="ECO:0000313" key="5">
    <source>
        <dbReference type="Proteomes" id="UP000013827"/>
    </source>
</evidence>
<protein>
    <recommendedName>
        <fullName evidence="3">C2 domain-containing protein</fullName>
    </recommendedName>
</protein>
<name>A0A0D3KYX2_EMIH1</name>
<dbReference type="InterPro" id="IPR000008">
    <property type="entry name" value="C2_dom"/>
</dbReference>
<dbReference type="EnsemblProtists" id="EOD40957">
    <property type="protein sequence ID" value="EOD40957"/>
    <property type="gene ID" value="EMIHUDRAFT_46307"/>
</dbReference>
<dbReference type="InterPro" id="IPR035892">
    <property type="entry name" value="C2_domain_sf"/>
</dbReference>
<keyword evidence="5" id="KW-1185">Reference proteome</keyword>
<sequence>VTLLRGEHLLAADRGGTSDPYVILDLSSIQRRSSTVKRSIDPVWNETFQWNGVLRDLLDDGLIISVFDRDKHSRDDNIGMAHVSFDALFATREASLSCELSIQGTIHLEVKWQRAAAEAEAALAAGLAAARSAPVDPAALSGRGVVVVRLFSAEGLRSADSNGFSDPYVRLSLAGRKETSETRYETLDPIWDETFYFPGVVKTLLAAPLKLSLYDRDKLDADDPLGEVKL</sequence>
<organism evidence="4 5">
    <name type="scientific">Emiliania huxleyi (strain CCMP1516)</name>
    <dbReference type="NCBI Taxonomy" id="280463"/>
    <lineage>
        <taxon>Eukaryota</taxon>
        <taxon>Haptista</taxon>
        <taxon>Haptophyta</taxon>
        <taxon>Prymnesiophyceae</taxon>
        <taxon>Isochrysidales</taxon>
        <taxon>Noelaerhabdaceae</taxon>
        <taxon>Emiliania</taxon>
    </lineage>
</organism>
<dbReference type="OMA" id="IYLMMGT"/>
<dbReference type="AlphaFoldDB" id="A0A0D3KYX2"/>
<dbReference type="PANTHER" id="PTHR45911">
    <property type="entry name" value="C2 DOMAIN-CONTAINING PROTEIN"/>
    <property type="match status" value="1"/>
</dbReference>